<protein>
    <submittedName>
        <fullName evidence="2">Uncharacterized protein</fullName>
    </submittedName>
</protein>
<organism evidence="2 3">
    <name type="scientific">Knufia obscura</name>
    <dbReference type="NCBI Taxonomy" id="1635080"/>
    <lineage>
        <taxon>Eukaryota</taxon>
        <taxon>Fungi</taxon>
        <taxon>Dikarya</taxon>
        <taxon>Ascomycota</taxon>
        <taxon>Pezizomycotina</taxon>
        <taxon>Eurotiomycetes</taxon>
        <taxon>Chaetothyriomycetidae</taxon>
        <taxon>Chaetothyriales</taxon>
        <taxon>Trichomeriaceae</taxon>
        <taxon>Knufia</taxon>
    </lineage>
</organism>
<feature type="compositionally biased region" description="Polar residues" evidence="1">
    <location>
        <begin position="59"/>
        <end position="69"/>
    </location>
</feature>
<evidence type="ECO:0000256" key="1">
    <source>
        <dbReference type="SAM" id="MobiDB-lite"/>
    </source>
</evidence>
<dbReference type="RefSeq" id="XP_064735275.1">
    <property type="nucleotide sequence ID" value="XM_064869778.1"/>
</dbReference>
<feature type="region of interest" description="Disordered" evidence="1">
    <location>
        <begin position="1"/>
        <end position="116"/>
    </location>
</feature>
<dbReference type="EMBL" id="JAVHJV010000001">
    <property type="protein sequence ID" value="KAK5947185.1"/>
    <property type="molecule type" value="Genomic_DNA"/>
</dbReference>
<feature type="compositionally biased region" description="Low complexity" evidence="1">
    <location>
        <begin position="178"/>
        <end position="209"/>
    </location>
</feature>
<evidence type="ECO:0000313" key="3">
    <source>
        <dbReference type="Proteomes" id="UP001334248"/>
    </source>
</evidence>
<dbReference type="GeneID" id="89994781"/>
<feature type="compositionally biased region" description="Polar residues" evidence="1">
    <location>
        <begin position="1"/>
        <end position="10"/>
    </location>
</feature>
<reference evidence="2 3" key="1">
    <citation type="journal article" date="2023" name="Res Sq">
        <title>Genomic and morphological characterization of Knufia obscura isolated from the Mars 2020 spacecraft assembly facility.</title>
        <authorList>
            <person name="Chander A.M."/>
            <person name="Teixeira M.M."/>
            <person name="Singh N.K."/>
            <person name="Williams M.P."/>
            <person name="Parker C.W."/>
            <person name="Leo P."/>
            <person name="Stajich J.E."/>
            <person name="Torok T."/>
            <person name="Tighe S."/>
            <person name="Mason C.E."/>
            <person name="Venkateswaran K."/>
        </authorList>
    </citation>
    <scope>NUCLEOTIDE SEQUENCE [LARGE SCALE GENOMIC DNA]</scope>
    <source>
        <strain evidence="2 3">CCFEE 5817</strain>
    </source>
</reference>
<feature type="compositionally biased region" description="Pro residues" evidence="1">
    <location>
        <begin position="232"/>
        <end position="262"/>
    </location>
</feature>
<name>A0ABR0S2W4_9EURO</name>
<accession>A0ABR0S2W4</accession>
<dbReference type="Proteomes" id="UP001334248">
    <property type="component" value="Unassembled WGS sequence"/>
</dbReference>
<feature type="region of interest" description="Disordered" evidence="1">
    <location>
        <begin position="178"/>
        <end position="264"/>
    </location>
</feature>
<proteinExistence type="predicted"/>
<evidence type="ECO:0000313" key="2">
    <source>
        <dbReference type="EMBL" id="KAK5947185.1"/>
    </source>
</evidence>
<sequence>MSSRIDTSTSMPPPALPQAVTAHKGAGRPPVVMKAHEDLKPKPESNGLPFITSEDLKAQKSSPYISEPTNFRHLKTGGERPLLTSTGSPGPTVPNFSRPAPPRRNSSPELSPVRRRSPRLSYFIHKTLHHAPEPVPSTLANKVTKAMTTNNRLEIILDGLDELDYIVRKKLDELLEGTSLTSTSSSGSSLTTKASGSCNSKSNSSAENATTPEQPPTGGLKRILSLRKRPTQPQPQPQPQLQPQSRPQPPPQPQPPTKPSPDPYLIFTLRTHLRQIDSWFLQVQSAKRVLKRQMIEASAQTSACARHVAEGDHPHVINIIAGGGMDEQRTGERDAAFGREIEWILKGAEDFLGEFDVGALEEGKGGRRKSVTMSVLSTWSER</sequence>
<comment type="caution">
    <text evidence="2">The sequence shown here is derived from an EMBL/GenBank/DDBJ whole genome shotgun (WGS) entry which is preliminary data.</text>
</comment>
<feature type="compositionally biased region" description="Low complexity" evidence="1">
    <location>
        <begin position="94"/>
        <end position="111"/>
    </location>
</feature>
<keyword evidence="3" id="KW-1185">Reference proteome</keyword>
<feature type="compositionally biased region" description="Basic and acidic residues" evidence="1">
    <location>
        <begin position="34"/>
        <end position="43"/>
    </location>
</feature>
<gene>
    <name evidence="2" type="ORF">PMZ80_001332</name>
</gene>